<dbReference type="CDD" id="cd00338">
    <property type="entry name" value="Ser_Recombinase"/>
    <property type="match status" value="1"/>
</dbReference>
<dbReference type="InterPro" id="IPR011109">
    <property type="entry name" value="DNA_bind_recombinase_dom"/>
</dbReference>
<dbReference type="Pfam" id="PF07508">
    <property type="entry name" value="Recombinase"/>
    <property type="match status" value="1"/>
</dbReference>
<dbReference type="Gene3D" id="3.40.50.1390">
    <property type="entry name" value="Resolvase, N-terminal catalytic domain"/>
    <property type="match status" value="1"/>
</dbReference>
<comment type="caution">
    <text evidence="3">The sequence shown here is derived from an EMBL/GenBank/DDBJ whole genome shotgun (WGS) entry which is preliminary data.</text>
</comment>
<dbReference type="InterPro" id="IPR006119">
    <property type="entry name" value="Resolv_N"/>
</dbReference>
<evidence type="ECO:0000259" key="2">
    <source>
        <dbReference type="PROSITE" id="PS51737"/>
    </source>
</evidence>
<dbReference type="PROSITE" id="PS51737">
    <property type="entry name" value="RECOMBINASE_DNA_BIND"/>
    <property type="match status" value="1"/>
</dbReference>
<dbReference type="PANTHER" id="PTHR30461:SF23">
    <property type="entry name" value="DNA RECOMBINASE-RELATED"/>
    <property type="match status" value="1"/>
</dbReference>
<gene>
    <name evidence="3" type="ORF">AVT10_06775</name>
</gene>
<dbReference type="SMART" id="SM00857">
    <property type="entry name" value="Resolvase"/>
    <property type="match status" value="1"/>
</dbReference>
<proteinExistence type="predicted"/>
<dbReference type="Pfam" id="PF13408">
    <property type="entry name" value="Zn_ribbon_recom"/>
    <property type="match status" value="1"/>
</dbReference>
<dbReference type="Pfam" id="PF00239">
    <property type="entry name" value="Resolvase"/>
    <property type="match status" value="1"/>
</dbReference>
<dbReference type="RefSeq" id="WP_066693549.1">
    <property type="nucleotide sequence ID" value="NZ_LQQO01000056.1"/>
</dbReference>
<evidence type="ECO:0000313" key="4">
    <source>
        <dbReference type="Proteomes" id="UP000076609"/>
    </source>
</evidence>
<dbReference type="InterPro" id="IPR036162">
    <property type="entry name" value="Resolvase-like_N_sf"/>
</dbReference>
<dbReference type="Gene3D" id="3.90.1750.20">
    <property type="entry name" value="Putative Large Serine Recombinase, Chain B, Domain 2"/>
    <property type="match status" value="1"/>
</dbReference>
<dbReference type="PANTHER" id="PTHR30461">
    <property type="entry name" value="DNA-INVERTASE FROM LAMBDOID PROPHAGE"/>
    <property type="match status" value="1"/>
</dbReference>
<keyword evidence="4" id="KW-1185">Reference proteome</keyword>
<dbReference type="InterPro" id="IPR050639">
    <property type="entry name" value="SSR_resolvase"/>
</dbReference>
<dbReference type="InterPro" id="IPR038109">
    <property type="entry name" value="DNA_bind_recomb_sf"/>
</dbReference>
<protein>
    <submittedName>
        <fullName evidence="3">Recombinase</fullName>
    </submittedName>
</protein>
<name>A0ABR5Y8C3_9SPHN</name>
<feature type="domain" description="Recombinase" evidence="2">
    <location>
        <begin position="153"/>
        <end position="296"/>
    </location>
</feature>
<reference evidence="4" key="1">
    <citation type="submission" date="2016-01" db="EMBL/GenBank/DDBJ databases">
        <title>Draft genome of Chromobacterium sp. F49.</title>
        <authorList>
            <person name="Hong K.W."/>
        </authorList>
    </citation>
    <scope>NUCLEOTIDE SEQUENCE [LARGE SCALE GENOMIC DNA]</scope>
    <source>
        <strain evidence="4">CN3</strain>
    </source>
</reference>
<dbReference type="SUPFAM" id="SSF53041">
    <property type="entry name" value="Resolvase-like"/>
    <property type="match status" value="1"/>
</dbReference>
<accession>A0ABR5Y8C3</accession>
<evidence type="ECO:0000259" key="1">
    <source>
        <dbReference type="PROSITE" id="PS51736"/>
    </source>
</evidence>
<sequence length="528" mass="58782">MRTVIYARYSSQLQNARSIEDQIAVCRERADREGWTIVEVYTDYAISGAAGIEGAQRPGLNAMMARVEAGGVDQVLTESTDRVARHQGDAFAIRERLQFVGARLFTLMDGEVDDITGTIKGLMDARFRKDLGARIKRGQRGTIKQGRAPAGIAYGYRRANRLDERGELVRGLREIDEDQAEIVRRIFREYADGRAPQAIAKALNAEGITPPRGTTWRQTTILGDRQRQNGMLNNRVYAGVLVHNRTSKVVNPTTRKTIIRPNPESEWIEQAAPDLRIVDDALWQRVQAIRAEGAGVHRTYQRRPKHLLSGLGRCGVCGGGWIRRTGEYWACGRHHDGAGCTNNRTIKNDNYERQVLEHLQHQLLAPELVAEYVREYHREHARLAGEGQRERASIERRHAEAKRKVDRLVEAIAAGGAEFAEIRDVLAKARADRDAFASQLAGIDAVPVIALHPTIADDYRRQVQALQDALNGNPAAQLEAVPRLRALIDHVVLTPKEAGRGVDVHVVGRIEEAIGLAGHTATTLQKRA</sequence>
<dbReference type="PROSITE" id="PS51736">
    <property type="entry name" value="RECOMBINASES_3"/>
    <property type="match status" value="1"/>
</dbReference>
<dbReference type="InterPro" id="IPR025827">
    <property type="entry name" value="Zn_ribbon_recom_dom"/>
</dbReference>
<dbReference type="EMBL" id="LQQO01000056">
    <property type="protein sequence ID" value="KZE09148.1"/>
    <property type="molecule type" value="Genomic_DNA"/>
</dbReference>
<feature type="domain" description="Resolvase/invertase-type recombinase catalytic" evidence="1">
    <location>
        <begin position="2"/>
        <end position="159"/>
    </location>
</feature>
<dbReference type="Proteomes" id="UP000076609">
    <property type="component" value="Unassembled WGS sequence"/>
</dbReference>
<evidence type="ECO:0000313" key="3">
    <source>
        <dbReference type="EMBL" id="KZE09148.1"/>
    </source>
</evidence>
<organism evidence="3 4">
    <name type="scientific">Sphingomonas hankookensis</name>
    <dbReference type="NCBI Taxonomy" id="563996"/>
    <lineage>
        <taxon>Bacteria</taxon>
        <taxon>Pseudomonadati</taxon>
        <taxon>Pseudomonadota</taxon>
        <taxon>Alphaproteobacteria</taxon>
        <taxon>Sphingomonadales</taxon>
        <taxon>Sphingomonadaceae</taxon>
        <taxon>Sphingomonas</taxon>
    </lineage>
</organism>